<organism evidence="2 4">
    <name type="scientific">Porphyromonas macacae</name>
    <dbReference type="NCBI Taxonomy" id="28115"/>
    <lineage>
        <taxon>Bacteria</taxon>
        <taxon>Pseudomonadati</taxon>
        <taxon>Bacteroidota</taxon>
        <taxon>Bacteroidia</taxon>
        <taxon>Bacteroidales</taxon>
        <taxon>Porphyromonadaceae</taxon>
        <taxon>Porphyromonas</taxon>
    </lineage>
</organism>
<feature type="transmembrane region" description="Helical" evidence="1">
    <location>
        <begin position="146"/>
        <end position="168"/>
    </location>
</feature>
<accession>A0A0A2EGS8</accession>
<reference evidence="3 5" key="2">
    <citation type="submission" date="2018-06" db="EMBL/GenBank/DDBJ databases">
        <authorList>
            <consortium name="Pathogen Informatics"/>
            <person name="Doyle S."/>
        </authorList>
    </citation>
    <scope>NUCLEOTIDE SEQUENCE [LARGE SCALE GENOMIC DNA]</scope>
    <source>
        <strain evidence="3 5">NCTC11632</strain>
    </source>
</reference>
<keyword evidence="1" id="KW-0812">Transmembrane</keyword>
<protein>
    <submittedName>
        <fullName evidence="2">Uncharacterized protein</fullName>
    </submittedName>
</protein>
<dbReference type="STRING" id="28115.HQ47_01460"/>
<proteinExistence type="predicted"/>
<dbReference type="RefSeq" id="WP_036872811.1">
    <property type="nucleotide sequence ID" value="NZ_JRFA01000004.1"/>
</dbReference>
<evidence type="ECO:0000313" key="5">
    <source>
        <dbReference type="Proteomes" id="UP000254156"/>
    </source>
</evidence>
<evidence type="ECO:0000313" key="3">
    <source>
        <dbReference type="EMBL" id="SUB89873.1"/>
    </source>
</evidence>
<evidence type="ECO:0000313" key="2">
    <source>
        <dbReference type="EMBL" id="KGN75634.1"/>
    </source>
</evidence>
<evidence type="ECO:0000256" key="1">
    <source>
        <dbReference type="SAM" id="Phobius"/>
    </source>
</evidence>
<dbReference type="AlphaFoldDB" id="A0A0A2EGS8"/>
<dbReference type="EMBL" id="JRFA01000004">
    <property type="protein sequence ID" value="KGN75634.1"/>
    <property type="molecule type" value="Genomic_DNA"/>
</dbReference>
<feature type="transmembrane region" description="Helical" evidence="1">
    <location>
        <begin position="47"/>
        <end position="65"/>
    </location>
</feature>
<dbReference type="Proteomes" id="UP000254156">
    <property type="component" value="Unassembled WGS sequence"/>
</dbReference>
<keyword evidence="1" id="KW-1133">Transmembrane helix</keyword>
<gene>
    <name evidence="2" type="ORF">HQ47_01460</name>
    <name evidence="3" type="ORF">NCTC11632_02004</name>
</gene>
<dbReference type="EMBL" id="UGTF01000002">
    <property type="protein sequence ID" value="SUB89873.1"/>
    <property type="molecule type" value="Genomic_DNA"/>
</dbReference>
<name>A0A0A2EGS8_9PORP</name>
<evidence type="ECO:0000313" key="4">
    <source>
        <dbReference type="Proteomes" id="UP000030103"/>
    </source>
</evidence>
<keyword evidence="4" id="KW-1185">Reference proteome</keyword>
<sequence length="180" mass="21236">MKEKEESLFPFSIKAGEYHTMFRTGLKWIIPFTLSAVFSSMMGKYRYIAFLTVTASVWSLLLRNLSKRMVEIKFTDDSIIIDNTIFPMKEVENYYTCLPLRKAFMLRLQTKDGKRYIYYIPVECRNKVEDYMAKKAFLSKQKSDNFLCYSHYVFVLLSSILGALLLILMSKYNLPFQLIK</sequence>
<reference evidence="2 4" key="1">
    <citation type="submission" date="2014-09" db="EMBL/GenBank/DDBJ databases">
        <title>Draft Genome Sequence of Porphyromonas macacae COT-192_OH2859.</title>
        <authorList>
            <person name="Wallis C."/>
            <person name="Deusch O."/>
            <person name="O'Flynn C."/>
            <person name="Davis I."/>
            <person name="Horsfall A."/>
            <person name="Kirkwood N."/>
            <person name="Harris S."/>
            <person name="Eisen J.A."/>
            <person name="Coil D.A."/>
            <person name="Darling A.E."/>
            <person name="Jospin G."/>
            <person name="Alexiev A."/>
        </authorList>
    </citation>
    <scope>NUCLEOTIDE SEQUENCE [LARGE SCALE GENOMIC DNA]</scope>
    <source>
        <strain evidence="4">COT-192 OH2859</strain>
        <strain evidence="2">COT-192_OH2859</strain>
    </source>
</reference>
<dbReference type="Proteomes" id="UP000030103">
    <property type="component" value="Unassembled WGS sequence"/>
</dbReference>
<keyword evidence="1" id="KW-0472">Membrane</keyword>